<evidence type="ECO:0000256" key="1">
    <source>
        <dbReference type="SAM" id="MobiDB-lite"/>
    </source>
</evidence>
<keyword evidence="3" id="KW-1185">Reference proteome</keyword>
<dbReference type="EMBL" id="JBBPHU010000006">
    <property type="protein sequence ID" value="KAK7516790.1"/>
    <property type="molecule type" value="Genomic_DNA"/>
</dbReference>
<evidence type="ECO:0000313" key="3">
    <source>
        <dbReference type="Proteomes" id="UP001363622"/>
    </source>
</evidence>
<sequence>MAITAPAKTSYFTATGGSPPRHQFRRPSFKKTHVSSGPGVSAPRTHCPKDVDAFSYDPKHLQRWMMPKHLWEQLPQQLTSPLTSVQHAGAAVQTGLERIEEIRTTLLDKLLDLDQNPQAPSIEQVAQVIKGADPEESKRARARHDSVASPLSTPPLSPDGPRRANEADTPLDSDINTPLTLPTQMHPIAIPHATKLPESALPAAAARLRTMSLSDGFIDDTPCSPIAGPQSMPAVTTPSSPPLALHPSYPVAPPCHLHEKYYAAELLELRCVSLVRLRHSSRRVDVEWTEFRQRGGTDADVVRQFEAWWVDRKRDIIALEDEVLLAEKTGPPLGAGADGVV</sequence>
<feature type="region of interest" description="Disordered" evidence="1">
    <location>
        <begin position="130"/>
        <end position="178"/>
    </location>
</feature>
<comment type="caution">
    <text evidence="2">The sequence shown here is derived from an EMBL/GenBank/DDBJ whole genome shotgun (WGS) entry which is preliminary data.</text>
</comment>
<organism evidence="2 3">
    <name type="scientific">Phyllosticta citriasiana</name>
    <dbReference type="NCBI Taxonomy" id="595635"/>
    <lineage>
        <taxon>Eukaryota</taxon>
        <taxon>Fungi</taxon>
        <taxon>Dikarya</taxon>
        <taxon>Ascomycota</taxon>
        <taxon>Pezizomycotina</taxon>
        <taxon>Dothideomycetes</taxon>
        <taxon>Dothideomycetes incertae sedis</taxon>
        <taxon>Botryosphaeriales</taxon>
        <taxon>Phyllostictaceae</taxon>
        <taxon>Phyllosticta</taxon>
    </lineage>
</organism>
<dbReference type="Proteomes" id="UP001363622">
    <property type="component" value="Unassembled WGS sequence"/>
</dbReference>
<evidence type="ECO:0000313" key="2">
    <source>
        <dbReference type="EMBL" id="KAK7516790.1"/>
    </source>
</evidence>
<gene>
    <name evidence="2" type="ORF">IWZ03DRAFT_415299</name>
</gene>
<feature type="region of interest" description="Disordered" evidence="1">
    <location>
        <begin position="1"/>
        <end position="26"/>
    </location>
</feature>
<accession>A0ABR1KLJ5</accession>
<name>A0ABR1KLJ5_9PEZI</name>
<feature type="compositionally biased region" description="Basic and acidic residues" evidence="1">
    <location>
        <begin position="132"/>
        <end position="146"/>
    </location>
</feature>
<reference evidence="2 3" key="1">
    <citation type="submission" date="2024-04" db="EMBL/GenBank/DDBJ databases">
        <title>Phyllosticta paracitricarpa is synonymous to the EU quarantine fungus P. citricarpa based on phylogenomic analyses.</title>
        <authorList>
            <consortium name="Lawrence Berkeley National Laboratory"/>
            <person name="Van Ingen-Buijs V.A."/>
            <person name="Van Westerhoven A.C."/>
            <person name="Haridas S."/>
            <person name="Skiadas P."/>
            <person name="Martin F."/>
            <person name="Groenewald J.Z."/>
            <person name="Crous P.W."/>
            <person name="Seidl M.F."/>
        </authorList>
    </citation>
    <scope>NUCLEOTIDE SEQUENCE [LARGE SCALE GENOMIC DNA]</scope>
    <source>
        <strain evidence="2 3">CBS 123371</strain>
    </source>
</reference>
<proteinExistence type="predicted"/>
<protein>
    <submittedName>
        <fullName evidence="2">Uncharacterized protein</fullName>
    </submittedName>
</protein>